<sequence>MTNREFSQVVQGPMTPDGPSVDDLRAQMHGGQVAGRFFTSGDAGRVHTATVTNGQSEDGDGTVTDEEMARYRRVATHQGRREAPDERSHVLSRDPLTGQMVRTYADGTTEAVDEQARRAARRGED</sequence>
<feature type="compositionally biased region" description="Basic and acidic residues" evidence="1">
    <location>
        <begin position="114"/>
        <end position="125"/>
    </location>
</feature>
<organism evidence="2 3">
    <name type="scientific">Streptomyces pini</name>
    <dbReference type="NCBI Taxonomy" id="1520580"/>
    <lineage>
        <taxon>Bacteria</taxon>
        <taxon>Bacillati</taxon>
        <taxon>Actinomycetota</taxon>
        <taxon>Actinomycetes</taxon>
        <taxon>Kitasatosporales</taxon>
        <taxon>Streptomycetaceae</taxon>
        <taxon>Streptomyces</taxon>
    </lineage>
</organism>
<gene>
    <name evidence="2" type="ORF">SAMN05192584_11267</name>
</gene>
<accession>A0A1I4EKX5</accession>
<reference evidence="3" key="1">
    <citation type="submission" date="2016-10" db="EMBL/GenBank/DDBJ databases">
        <authorList>
            <person name="Varghese N."/>
            <person name="Submissions S."/>
        </authorList>
    </citation>
    <scope>NUCLEOTIDE SEQUENCE [LARGE SCALE GENOMIC DNA]</scope>
    <source>
        <strain evidence="3">PL19</strain>
    </source>
</reference>
<proteinExistence type="predicted"/>
<keyword evidence="3" id="KW-1185">Reference proteome</keyword>
<evidence type="ECO:0000313" key="3">
    <source>
        <dbReference type="Proteomes" id="UP000198928"/>
    </source>
</evidence>
<feature type="region of interest" description="Disordered" evidence="1">
    <location>
        <begin position="1"/>
        <end position="22"/>
    </location>
</feature>
<dbReference type="EMBL" id="FOSG01000012">
    <property type="protein sequence ID" value="SFL04821.1"/>
    <property type="molecule type" value="Genomic_DNA"/>
</dbReference>
<dbReference type="RefSeq" id="WP_139238125.1">
    <property type="nucleotide sequence ID" value="NZ_FOSG01000012.1"/>
</dbReference>
<dbReference type="OrthoDB" id="4259938at2"/>
<feature type="region of interest" description="Disordered" evidence="1">
    <location>
        <begin position="75"/>
        <end position="125"/>
    </location>
</feature>
<evidence type="ECO:0000313" key="2">
    <source>
        <dbReference type="EMBL" id="SFL04821.1"/>
    </source>
</evidence>
<evidence type="ECO:0000256" key="1">
    <source>
        <dbReference type="SAM" id="MobiDB-lite"/>
    </source>
</evidence>
<dbReference type="Proteomes" id="UP000198928">
    <property type="component" value="Unassembled WGS sequence"/>
</dbReference>
<protein>
    <submittedName>
        <fullName evidence="2">Uncharacterized protein</fullName>
    </submittedName>
</protein>
<name>A0A1I4EKX5_9ACTN</name>
<dbReference type="AlphaFoldDB" id="A0A1I4EKX5"/>
<feature type="compositionally biased region" description="Polar residues" evidence="1">
    <location>
        <begin position="1"/>
        <end position="10"/>
    </location>
</feature>
<feature type="compositionally biased region" description="Basic and acidic residues" evidence="1">
    <location>
        <begin position="79"/>
        <end position="92"/>
    </location>
</feature>